<proteinExistence type="predicted"/>
<reference evidence="2 3" key="1">
    <citation type="submission" date="2017-05" db="EMBL/GenBank/DDBJ databases">
        <title>Genome sequence of Acetobacter pasteurianus subsp. pasteurianus strain SRCM101342.</title>
        <authorList>
            <person name="Cho S.H."/>
        </authorList>
    </citation>
    <scope>NUCLEOTIDE SEQUENCE [LARGE SCALE GENOMIC DNA]</scope>
    <source>
        <strain evidence="2 3">SRCM101342</strain>
    </source>
</reference>
<sequence>MWTEEARRTHYKTLCSIDKRIVLAGEHASYVGCWQEGAILSALDAITRLHQRIVGAA</sequence>
<protein>
    <submittedName>
        <fullName evidence="2">Monoamine oxidase</fullName>
        <ecNumber evidence="2">1.4.3.4</ecNumber>
    </submittedName>
</protein>
<dbReference type="GO" id="GO:0097621">
    <property type="term" value="F:monoamine oxidase activity"/>
    <property type="evidence" value="ECO:0007669"/>
    <property type="project" value="UniProtKB-EC"/>
</dbReference>
<evidence type="ECO:0000313" key="2">
    <source>
        <dbReference type="EMBL" id="ARW48616.1"/>
    </source>
</evidence>
<accession>A0A1Y0Y8X6</accession>
<feature type="domain" description="Amine oxidase" evidence="1">
    <location>
        <begin position="5"/>
        <end position="45"/>
    </location>
</feature>
<gene>
    <name evidence="2" type="ORF">S1001342_02316</name>
</gene>
<dbReference type="Gene3D" id="3.50.50.60">
    <property type="entry name" value="FAD/NAD(P)-binding domain"/>
    <property type="match status" value="1"/>
</dbReference>
<dbReference type="EMBL" id="CP021509">
    <property type="protein sequence ID" value="ARW48616.1"/>
    <property type="molecule type" value="Genomic_DNA"/>
</dbReference>
<evidence type="ECO:0000313" key="3">
    <source>
        <dbReference type="Proteomes" id="UP000196205"/>
    </source>
</evidence>
<keyword evidence="2" id="KW-0560">Oxidoreductase</keyword>
<organism evidence="2 3">
    <name type="scientific">Acetobacter pasteurianus subsp. pasteurianus</name>
    <dbReference type="NCBI Taxonomy" id="481145"/>
    <lineage>
        <taxon>Bacteria</taxon>
        <taxon>Pseudomonadati</taxon>
        <taxon>Pseudomonadota</taxon>
        <taxon>Alphaproteobacteria</taxon>
        <taxon>Acetobacterales</taxon>
        <taxon>Acetobacteraceae</taxon>
        <taxon>Acetobacter</taxon>
    </lineage>
</organism>
<evidence type="ECO:0000259" key="1">
    <source>
        <dbReference type="Pfam" id="PF01593"/>
    </source>
</evidence>
<dbReference type="AlphaFoldDB" id="A0A1Y0Y8X6"/>
<dbReference type="InterPro" id="IPR002937">
    <property type="entry name" value="Amino_oxidase"/>
</dbReference>
<dbReference type="InterPro" id="IPR036188">
    <property type="entry name" value="FAD/NAD-bd_sf"/>
</dbReference>
<dbReference type="Pfam" id="PF01593">
    <property type="entry name" value="Amino_oxidase"/>
    <property type="match status" value="1"/>
</dbReference>
<dbReference type="EC" id="1.4.3.4" evidence="2"/>
<name>A0A1Y0Y8X6_ACEPA</name>
<dbReference type="Proteomes" id="UP000196205">
    <property type="component" value="Chromosome"/>
</dbReference>